<dbReference type="KEGG" id="sct:SCAT_3969"/>
<evidence type="ECO:0000313" key="6">
    <source>
        <dbReference type="EMBL" id="AEW96325.1"/>
    </source>
</evidence>
<dbReference type="KEGG" id="scy:SCATT_39540"/>
<dbReference type="SMART" id="SM00644">
    <property type="entry name" value="Ami_2"/>
    <property type="match status" value="1"/>
</dbReference>
<dbReference type="PROSITE" id="PS51318">
    <property type="entry name" value="TAT"/>
    <property type="match status" value="1"/>
</dbReference>
<dbReference type="CDD" id="cd06583">
    <property type="entry name" value="PGRP"/>
    <property type="match status" value="1"/>
</dbReference>
<dbReference type="PANTHER" id="PTHR11022">
    <property type="entry name" value="PEPTIDOGLYCAN RECOGNITION PROTEIN"/>
    <property type="match status" value="1"/>
</dbReference>
<evidence type="ECO:0008006" key="8">
    <source>
        <dbReference type="Google" id="ProtNLM"/>
    </source>
</evidence>
<dbReference type="SUPFAM" id="SSF55846">
    <property type="entry name" value="N-acetylmuramoyl-L-alanine amidase-like"/>
    <property type="match status" value="1"/>
</dbReference>
<evidence type="ECO:0000259" key="4">
    <source>
        <dbReference type="SMART" id="SM00644"/>
    </source>
</evidence>
<name>F8K3K7_STREN</name>
<dbReference type="EMBL" id="CP003219">
    <property type="protein sequence ID" value="AEW96325.1"/>
    <property type="molecule type" value="Genomic_DNA"/>
</dbReference>
<dbReference type="RefSeq" id="WP_014144683.1">
    <property type="nucleotide sequence ID" value="NC_016111.1"/>
</dbReference>
<dbReference type="Gene3D" id="3.40.80.10">
    <property type="entry name" value="Peptidoglycan recognition protein-like"/>
    <property type="match status" value="1"/>
</dbReference>
<dbReference type="InterPro" id="IPR036505">
    <property type="entry name" value="Amidase/PGRP_sf"/>
</dbReference>
<keyword evidence="3" id="KW-0732">Signal</keyword>
<dbReference type="GO" id="GO:0008270">
    <property type="term" value="F:zinc ion binding"/>
    <property type="evidence" value="ECO:0007669"/>
    <property type="project" value="InterPro"/>
</dbReference>
<feature type="domain" description="Peptidoglycan recognition protein family" evidence="5">
    <location>
        <begin position="69"/>
        <end position="218"/>
    </location>
</feature>
<accession>F8K3K7</accession>
<protein>
    <recommendedName>
        <fullName evidence="8">N-acetylmuramoyl-L-alanine amidase</fullName>
    </recommendedName>
</protein>
<feature type="region of interest" description="Disordered" evidence="2">
    <location>
        <begin position="264"/>
        <end position="288"/>
    </location>
</feature>
<feature type="chain" id="PRO_5003373762" description="N-acetylmuramoyl-L-alanine amidase" evidence="3">
    <location>
        <begin position="26"/>
        <end position="288"/>
    </location>
</feature>
<sequence>MEMDRRRLLRRISQAAAVTACGALAATGPGRRPAPPPVRPAPLPPTAAGVSARTVAAAAPAVGWYAPPPPIVPRAQWQTDGRPPPPPAQYTRGVRAVFIHHTDGGNGYRHTDVPAIIRGIYGDHHDGRDWDDIGYNFLVDRNGTIYEGRHGGVDRPVVGAHTLGFNHETVGIAAIGTYRTGEPVPWPVVDAIAAIAAWKLGRYGVDPRGTAELTSTNDASRFRAGTRHVFPAVSGHRDAFCTLCPGEALYAALPAIRERAARLQGRPRPPEPGPAAPADVAFKRRGRR</sequence>
<dbReference type="HOGENOM" id="CLU_044057_0_0_11"/>
<dbReference type="InterPro" id="IPR015510">
    <property type="entry name" value="PGRP"/>
</dbReference>
<dbReference type="Pfam" id="PF01510">
    <property type="entry name" value="Amidase_2"/>
    <property type="match status" value="1"/>
</dbReference>
<dbReference type="InterPro" id="IPR006619">
    <property type="entry name" value="PGRP_domain_met/bac"/>
</dbReference>
<dbReference type="PATRIC" id="fig|1003195.11.peg.5413"/>
<feature type="compositionally biased region" description="Pro residues" evidence="2">
    <location>
        <begin position="32"/>
        <end position="45"/>
    </location>
</feature>
<dbReference type="SMART" id="SM00701">
    <property type="entry name" value="PGRP"/>
    <property type="match status" value="1"/>
</dbReference>
<dbReference type="OrthoDB" id="514320at2"/>
<dbReference type="PANTHER" id="PTHR11022:SF41">
    <property type="entry name" value="PEPTIDOGLYCAN-RECOGNITION PROTEIN LC-RELATED"/>
    <property type="match status" value="1"/>
</dbReference>
<evidence type="ECO:0000256" key="1">
    <source>
        <dbReference type="ARBA" id="ARBA00007553"/>
    </source>
</evidence>
<feature type="domain" description="N-acetylmuramoyl-L-alanine amidase" evidence="4">
    <location>
        <begin position="80"/>
        <end position="232"/>
    </location>
</feature>
<comment type="similarity">
    <text evidence="1">Belongs to the N-acetylmuramoyl-L-alanine amidase 2 family.</text>
</comment>
<keyword evidence="7" id="KW-1185">Reference proteome</keyword>
<dbReference type="AlphaFoldDB" id="F8K3K7"/>
<evidence type="ECO:0000256" key="3">
    <source>
        <dbReference type="SAM" id="SignalP"/>
    </source>
</evidence>
<evidence type="ECO:0000259" key="5">
    <source>
        <dbReference type="SMART" id="SM00701"/>
    </source>
</evidence>
<feature type="region of interest" description="Disordered" evidence="2">
    <location>
        <begin position="25"/>
        <end position="47"/>
    </location>
</feature>
<gene>
    <name evidence="6" type="ordered locus">SCATT_39540</name>
</gene>
<evidence type="ECO:0000256" key="2">
    <source>
        <dbReference type="SAM" id="MobiDB-lite"/>
    </source>
</evidence>
<dbReference type="InterPro" id="IPR002502">
    <property type="entry name" value="Amidase_domain"/>
</dbReference>
<organism evidence="6 7">
    <name type="scientific">Streptantibioticus cattleyicolor (strain ATCC 35852 / DSM 46488 / JCM 4925 / NBRC 14057 / NRRL 8057)</name>
    <name type="common">Streptomyces cattleya</name>
    <dbReference type="NCBI Taxonomy" id="1003195"/>
    <lineage>
        <taxon>Bacteria</taxon>
        <taxon>Bacillati</taxon>
        <taxon>Actinomycetota</taxon>
        <taxon>Actinomycetes</taxon>
        <taxon>Kitasatosporales</taxon>
        <taxon>Streptomycetaceae</taxon>
        <taxon>Streptantibioticus</taxon>
    </lineage>
</organism>
<dbReference type="STRING" id="1003195.SCATT_39540"/>
<dbReference type="Proteomes" id="UP000007842">
    <property type="component" value="Chromosome"/>
</dbReference>
<dbReference type="GO" id="GO:0009253">
    <property type="term" value="P:peptidoglycan catabolic process"/>
    <property type="evidence" value="ECO:0007669"/>
    <property type="project" value="InterPro"/>
</dbReference>
<reference evidence="7" key="1">
    <citation type="submission" date="2011-12" db="EMBL/GenBank/DDBJ databases">
        <title>Complete genome sequence of Streptomyces cattleya strain DSM 46488.</title>
        <authorList>
            <person name="Ou H.-Y."/>
            <person name="Li P."/>
            <person name="Zhao C."/>
            <person name="O'Hagan D."/>
            <person name="Deng Z."/>
        </authorList>
    </citation>
    <scope>NUCLEOTIDE SEQUENCE [LARGE SCALE GENOMIC DNA]</scope>
    <source>
        <strain evidence="7">ATCC 35852 / DSM 46488 / JCM 4925 / NBRC 14057 / NRRL 8057</strain>
    </source>
</reference>
<dbReference type="eggNOG" id="COG5479">
    <property type="taxonomic scope" value="Bacteria"/>
</dbReference>
<accession>G8WUN2</accession>
<dbReference type="GO" id="GO:0008745">
    <property type="term" value="F:N-acetylmuramoyl-L-alanine amidase activity"/>
    <property type="evidence" value="ECO:0007669"/>
    <property type="project" value="InterPro"/>
</dbReference>
<proteinExistence type="inferred from homology"/>
<evidence type="ECO:0000313" key="7">
    <source>
        <dbReference type="Proteomes" id="UP000007842"/>
    </source>
</evidence>
<feature type="signal peptide" evidence="3">
    <location>
        <begin position="1"/>
        <end position="25"/>
    </location>
</feature>
<dbReference type="InterPro" id="IPR006311">
    <property type="entry name" value="TAT_signal"/>
</dbReference>